<protein>
    <submittedName>
        <fullName evidence="2">Uncharacterized protein</fullName>
    </submittedName>
</protein>
<proteinExistence type="predicted"/>
<keyword evidence="1" id="KW-1133">Transmembrane helix</keyword>
<evidence type="ECO:0000256" key="1">
    <source>
        <dbReference type="SAM" id="Phobius"/>
    </source>
</evidence>
<sequence>MQASKILCISSLFTNPTSELVCFSLIIVPTIFITKSFRPKLVGLTRSRIKIFSCKCAREAWGGWFGKGRVALGQFVGPMVEEEKLGKHSCLD</sequence>
<evidence type="ECO:0000313" key="3">
    <source>
        <dbReference type="Proteomes" id="UP000233551"/>
    </source>
</evidence>
<accession>A0A2I0JRH9</accession>
<gene>
    <name evidence="2" type="ORF">CRG98_021102</name>
</gene>
<feature type="transmembrane region" description="Helical" evidence="1">
    <location>
        <begin position="20"/>
        <end position="38"/>
    </location>
</feature>
<keyword evidence="3" id="KW-1185">Reference proteome</keyword>
<comment type="caution">
    <text evidence="2">The sequence shown here is derived from an EMBL/GenBank/DDBJ whole genome shotgun (WGS) entry which is preliminary data.</text>
</comment>
<name>A0A2I0JRH9_PUNGR</name>
<reference evidence="2 3" key="1">
    <citation type="submission" date="2017-11" db="EMBL/GenBank/DDBJ databases">
        <title>De-novo sequencing of pomegranate (Punica granatum L.) genome.</title>
        <authorList>
            <person name="Akparov Z."/>
            <person name="Amiraslanov A."/>
            <person name="Hajiyeva S."/>
            <person name="Abbasov M."/>
            <person name="Kaur K."/>
            <person name="Hamwieh A."/>
            <person name="Solovyev V."/>
            <person name="Salamov A."/>
            <person name="Braich B."/>
            <person name="Kosarev P."/>
            <person name="Mahmoud A."/>
            <person name="Hajiyev E."/>
            <person name="Babayeva S."/>
            <person name="Izzatullayeva V."/>
            <person name="Mammadov A."/>
            <person name="Mammadov A."/>
            <person name="Sharifova S."/>
            <person name="Ojaghi J."/>
            <person name="Eynullazada K."/>
            <person name="Bayramov B."/>
            <person name="Abdulazimova A."/>
            <person name="Shahmuradov I."/>
        </authorList>
    </citation>
    <scope>NUCLEOTIDE SEQUENCE [LARGE SCALE GENOMIC DNA]</scope>
    <source>
        <strain evidence="3">cv. AG2017</strain>
        <tissue evidence="2">Leaf</tissue>
    </source>
</reference>
<dbReference type="EMBL" id="PGOL01001370">
    <property type="protein sequence ID" value="PKI58500.1"/>
    <property type="molecule type" value="Genomic_DNA"/>
</dbReference>
<organism evidence="2 3">
    <name type="scientific">Punica granatum</name>
    <name type="common">Pomegranate</name>
    <dbReference type="NCBI Taxonomy" id="22663"/>
    <lineage>
        <taxon>Eukaryota</taxon>
        <taxon>Viridiplantae</taxon>
        <taxon>Streptophyta</taxon>
        <taxon>Embryophyta</taxon>
        <taxon>Tracheophyta</taxon>
        <taxon>Spermatophyta</taxon>
        <taxon>Magnoliopsida</taxon>
        <taxon>eudicotyledons</taxon>
        <taxon>Gunneridae</taxon>
        <taxon>Pentapetalae</taxon>
        <taxon>rosids</taxon>
        <taxon>malvids</taxon>
        <taxon>Myrtales</taxon>
        <taxon>Lythraceae</taxon>
        <taxon>Punica</taxon>
    </lineage>
</organism>
<dbReference type="AlphaFoldDB" id="A0A2I0JRH9"/>
<dbReference type="Proteomes" id="UP000233551">
    <property type="component" value="Unassembled WGS sequence"/>
</dbReference>
<evidence type="ECO:0000313" key="2">
    <source>
        <dbReference type="EMBL" id="PKI58500.1"/>
    </source>
</evidence>
<keyword evidence="1" id="KW-0472">Membrane</keyword>
<keyword evidence="1" id="KW-0812">Transmembrane</keyword>